<gene>
    <name evidence="2" type="ORF">HMPREF1650_13305</name>
</gene>
<dbReference type="CDD" id="cd01741">
    <property type="entry name" value="GATase1_1"/>
    <property type="match status" value="1"/>
</dbReference>
<dbReference type="InterPro" id="IPR029062">
    <property type="entry name" value="Class_I_gatase-like"/>
</dbReference>
<evidence type="ECO:0000259" key="1">
    <source>
        <dbReference type="Pfam" id="PF00117"/>
    </source>
</evidence>
<dbReference type="AlphaFoldDB" id="A0A095XYN1"/>
<dbReference type="Proteomes" id="UP000029548">
    <property type="component" value="Unassembled WGS sequence"/>
</dbReference>
<dbReference type="GO" id="GO:0016740">
    <property type="term" value="F:transferase activity"/>
    <property type="evidence" value="ECO:0007669"/>
    <property type="project" value="UniProtKB-KW"/>
</dbReference>
<dbReference type="InterPro" id="IPR017926">
    <property type="entry name" value="GATASE"/>
</dbReference>
<proteinExistence type="predicted"/>
<accession>A0A095XYN1</accession>
<dbReference type="RefSeq" id="WP_035124073.1">
    <property type="nucleotide sequence ID" value="NZ_JRNE01000088.1"/>
</dbReference>
<dbReference type="InterPro" id="IPR044992">
    <property type="entry name" value="ChyE-like"/>
</dbReference>
<dbReference type="EMBL" id="JRNE01000088">
    <property type="protein sequence ID" value="KGF14921.1"/>
    <property type="molecule type" value="Genomic_DNA"/>
</dbReference>
<name>A0A095XYN1_9CORY</name>
<dbReference type="PROSITE" id="PS51273">
    <property type="entry name" value="GATASE_TYPE_1"/>
    <property type="match status" value="1"/>
</dbReference>
<sequence length="247" mass="26769">MNAPGENGRFLLVALRDGDDVAVAEYDDFLRGTGLPKDRLVHHPITSTADVLPDLSDFDGVFVGGSPFNVTDLVHCELQKHVHDQLYELLVSPIPTLMLCYGNSFAAFAGGGRVDRSYPERVGVSEVNLTAAAAEDPIVGKLAATFTGLTGHKESVAELPEGAVLLATGPTCPVQAYRANDSTWVTQFHPEMDAEGIIRRMGFYMDAGYFKPEEVEEISGIVRATDLGPAEQILHEFIDYCLARSGR</sequence>
<feature type="domain" description="Glutamine amidotransferase" evidence="1">
    <location>
        <begin position="45"/>
        <end position="193"/>
    </location>
</feature>
<dbReference type="Gene3D" id="3.40.50.880">
    <property type="match status" value="1"/>
</dbReference>
<dbReference type="PANTHER" id="PTHR42695">
    <property type="entry name" value="GLUTAMINE AMIDOTRANSFERASE YLR126C-RELATED"/>
    <property type="match status" value="1"/>
</dbReference>
<evidence type="ECO:0000313" key="3">
    <source>
        <dbReference type="Proteomes" id="UP000029548"/>
    </source>
</evidence>
<dbReference type="SUPFAM" id="SSF52317">
    <property type="entry name" value="Class I glutamine amidotransferase-like"/>
    <property type="match status" value="1"/>
</dbReference>
<dbReference type="NCBIfam" id="NF005743">
    <property type="entry name" value="PRK07567.1"/>
    <property type="match status" value="1"/>
</dbReference>
<dbReference type="Pfam" id="PF00117">
    <property type="entry name" value="GATase"/>
    <property type="match status" value="1"/>
</dbReference>
<protein>
    <submittedName>
        <fullName evidence="2">Glutamine amidotransferase</fullName>
    </submittedName>
</protein>
<keyword evidence="2" id="KW-0808">Transferase</keyword>
<reference evidence="2 3" key="1">
    <citation type="submission" date="2014-07" db="EMBL/GenBank/DDBJ databases">
        <authorList>
            <person name="McCorrison J."/>
            <person name="Sanka R."/>
            <person name="Torralba M."/>
            <person name="Gillis M."/>
            <person name="Haft D.H."/>
            <person name="Methe B."/>
            <person name="Sutton G."/>
            <person name="Nelson K.E."/>
        </authorList>
    </citation>
    <scope>NUCLEOTIDE SEQUENCE [LARGE SCALE GENOMIC DNA]</scope>
    <source>
        <strain evidence="2 3">DNF00450</strain>
    </source>
</reference>
<comment type="caution">
    <text evidence="2">The sequence shown here is derived from an EMBL/GenBank/DDBJ whole genome shotgun (WGS) entry which is preliminary data.</text>
</comment>
<organism evidence="2 3">
    <name type="scientific">Corynebacterium freneyi DNF00450</name>
    <dbReference type="NCBI Taxonomy" id="1287475"/>
    <lineage>
        <taxon>Bacteria</taxon>
        <taxon>Bacillati</taxon>
        <taxon>Actinomycetota</taxon>
        <taxon>Actinomycetes</taxon>
        <taxon>Mycobacteriales</taxon>
        <taxon>Corynebacteriaceae</taxon>
        <taxon>Corynebacterium</taxon>
    </lineage>
</organism>
<keyword evidence="2" id="KW-0315">Glutamine amidotransferase</keyword>
<evidence type="ECO:0000313" key="2">
    <source>
        <dbReference type="EMBL" id="KGF14921.1"/>
    </source>
</evidence>
<dbReference type="eggNOG" id="COG0518">
    <property type="taxonomic scope" value="Bacteria"/>
</dbReference>
<dbReference type="PANTHER" id="PTHR42695:SF5">
    <property type="entry name" value="GLUTAMINE AMIDOTRANSFERASE YLR126C-RELATED"/>
    <property type="match status" value="1"/>
</dbReference>
<dbReference type="GO" id="GO:0005829">
    <property type="term" value="C:cytosol"/>
    <property type="evidence" value="ECO:0007669"/>
    <property type="project" value="TreeGrafter"/>
</dbReference>